<organism evidence="2">
    <name type="scientific">Cyberlindnera fabianii</name>
    <name type="common">Yeast</name>
    <name type="synonym">Hansenula fabianii</name>
    <dbReference type="NCBI Taxonomy" id="36022"/>
    <lineage>
        <taxon>Eukaryota</taxon>
        <taxon>Fungi</taxon>
        <taxon>Dikarya</taxon>
        <taxon>Ascomycota</taxon>
        <taxon>Saccharomycotina</taxon>
        <taxon>Saccharomycetes</taxon>
        <taxon>Phaffomycetales</taxon>
        <taxon>Phaffomycetaceae</taxon>
        <taxon>Cyberlindnera</taxon>
    </lineage>
</organism>
<dbReference type="VEuPathDB" id="FungiDB:BON22_1093"/>
<gene>
    <name evidence="3" type="ORF">BON22_1093</name>
    <name evidence="2" type="ORF">CYFA0S_18e01981g</name>
</gene>
<name>A0A061B7U6_CYBFA</name>
<keyword evidence="1" id="KW-1133">Transmembrane helix</keyword>
<dbReference type="EMBL" id="LK052903">
    <property type="protein sequence ID" value="CDR45460.1"/>
    <property type="molecule type" value="Genomic_DNA"/>
</dbReference>
<dbReference type="AlphaFoldDB" id="A0A061B7U6"/>
<proteinExistence type="predicted"/>
<keyword evidence="1" id="KW-0472">Membrane</keyword>
<feature type="transmembrane region" description="Helical" evidence="1">
    <location>
        <begin position="42"/>
        <end position="63"/>
    </location>
</feature>
<dbReference type="Proteomes" id="UP000189513">
    <property type="component" value="Unassembled WGS sequence"/>
</dbReference>
<protein>
    <submittedName>
        <fullName evidence="2">CYFA0S18e01981g1_1</fullName>
    </submittedName>
    <submittedName>
        <fullName evidence="3">Signaling mucin HKR1</fullName>
    </submittedName>
</protein>
<reference evidence="2" key="1">
    <citation type="journal article" date="2014" name="Genome Announc.">
        <title>Genome sequence of the yeast Cyberlindnera fabianii (Hansenula fabianii).</title>
        <authorList>
            <person name="Freel K.C."/>
            <person name="Sarilar V."/>
            <person name="Neuveglise C."/>
            <person name="Devillers H."/>
            <person name="Friedrich A."/>
            <person name="Schacherer J."/>
        </authorList>
    </citation>
    <scope>NUCLEOTIDE SEQUENCE</scope>
    <source>
        <strain evidence="2">YJS4271</strain>
    </source>
</reference>
<accession>A0A061B7U6</accession>
<sequence>MTYHNESVNALLTQDTPTNPNSVIRFLTNIRDVVEPYFTPTLIIYIPFTLIILLFLYAVYILLRQFIIYLKYGPRPCVKSDFVEPTYEGLVRMGDELYAQDLAYAAAEQAMKDEHIDDYFYITKEKNPVYTTLAREFKTVYTPKRLFHLKDSFKNITSKVFGDDVSSIETSSSLESPYSYLEVQEACYHESHKWWILRPKVTERNVRYVYSWDSPIIV</sequence>
<dbReference type="EMBL" id="MPUK01000002">
    <property type="protein sequence ID" value="ONH68575.1"/>
    <property type="molecule type" value="Genomic_DNA"/>
</dbReference>
<reference evidence="4" key="2">
    <citation type="journal article" date="2017" name="Genome Announc.">
        <title>Genome sequences of Cyberlindnera fabianii 65, Pichia kudriavzevii 129, and Saccharomyces cerevisiae 131 isolated from fermented masau fruits in Zimbabwe.</title>
        <authorList>
            <person name="van Rijswijck I.M.H."/>
            <person name="Derks M.F.L."/>
            <person name="Abee T."/>
            <person name="de Ridder D."/>
            <person name="Smid E.J."/>
        </authorList>
    </citation>
    <scope>NUCLEOTIDE SEQUENCE [LARGE SCALE GENOMIC DNA]</scope>
    <source>
        <strain evidence="4">65</strain>
    </source>
</reference>
<evidence type="ECO:0000313" key="3">
    <source>
        <dbReference type="EMBL" id="ONH68575.1"/>
    </source>
</evidence>
<evidence type="ECO:0000313" key="4">
    <source>
        <dbReference type="Proteomes" id="UP000189513"/>
    </source>
</evidence>
<reference evidence="3" key="3">
    <citation type="submission" date="2017-01" db="EMBL/GenBank/DDBJ databases">
        <authorList>
            <person name="Mah S.A."/>
            <person name="Swanson W.J."/>
            <person name="Moy G.W."/>
            <person name="Vacquier V.D."/>
        </authorList>
    </citation>
    <scope>NUCLEOTIDE SEQUENCE [LARGE SCALE GENOMIC DNA]</scope>
    <source>
        <strain evidence="3">65</strain>
    </source>
</reference>
<evidence type="ECO:0000313" key="2">
    <source>
        <dbReference type="EMBL" id="CDR45460.1"/>
    </source>
</evidence>
<evidence type="ECO:0000256" key="1">
    <source>
        <dbReference type="SAM" id="Phobius"/>
    </source>
</evidence>
<keyword evidence="1" id="KW-0812">Transmembrane</keyword>
<keyword evidence="4" id="KW-1185">Reference proteome</keyword>